<dbReference type="RefSeq" id="WP_148133027.1">
    <property type="nucleotide sequence ID" value="NZ_CP017634.1"/>
</dbReference>
<name>A0A3G1KMZ8_FORW1</name>
<protein>
    <recommendedName>
        <fullName evidence="4">Demethylmenaquinone methyltransferase</fullName>
        <ecNumber evidence="4">2.1.1.163</ecNumber>
    </recommendedName>
</protein>
<dbReference type="HAMAP" id="MF_01813">
    <property type="entry name" value="MenG_UbiE_methyltr"/>
    <property type="match status" value="1"/>
</dbReference>
<dbReference type="PROSITE" id="PS51608">
    <property type="entry name" value="SAM_MT_UBIE"/>
    <property type="match status" value="1"/>
</dbReference>
<dbReference type="NCBIfam" id="NF001244">
    <property type="entry name" value="PRK00216.1-5"/>
    <property type="match status" value="1"/>
</dbReference>
<dbReference type="PANTHER" id="PTHR43591:SF24">
    <property type="entry name" value="2-METHOXY-6-POLYPRENYL-1,4-BENZOQUINOL METHYLASE, MITOCHONDRIAL"/>
    <property type="match status" value="1"/>
</dbReference>
<dbReference type="OrthoDB" id="9808140at2"/>
<feature type="binding site" evidence="4">
    <location>
        <begin position="112"/>
        <end position="113"/>
    </location>
    <ligand>
        <name>S-adenosyl-L-methionine</name>
        <dbReference type="ChEBI" id="CHEBI:59789"/>
    </ligand>
</feature>
<keyword evidence="3 4" id="KW-0949">S-adenosyl-L-methionine</keyword>
<dbReference type="Proteomes" id="UP000323521">
    <property type="component" value="Chromosome"/>
</dbReference>
<sequence>MTILPSKEQKEHYVREMFDSIAAKYDFVNSLMSLGMDHRWRRFAVHRAEIRPGGVALDICCGTGKITLELARRVGLEGRVTGLDFSPRMLEVARQAVAASEFKEIINLIQGNALCLPFEDNSFDAVTVGWGLRNVPDIFTVVQEMMRVVRPGGMVVSLDMAKPELPVFKQAYWLYFEKIIPLLGKIGAHKETAYQYLHQSARVFPHQKELARLFHEAGLEAACYHNLCGGVVAVVEGRKTRIR</sequence>
<evidence type="ECO:0000256" key="2">
    <source>
        <dbReference type="ARBA" id="ARBA00022679"/>
    </source>
</evidence>
<comment type="similarity">
    <text evidence="4">Belongs to the class I-like SAM-binding methyltransferase superfamily. MenG/UbiE family.</text>
</comment>
<evidence type="ECO:0000256" key="4">
    <source>
        <dbReference type="HAMAP-Rule" id="MF_01813"/>
    </source>
</evidence>
<dbReference type="UniPathway" id="UPA00079">
    <property type="reaction ID" value="UER00169"/>
</dbReference>
<feature type="binding site" evidence="4">
    <location>
        <position position="84"/>
    </location>
    <ligand>
        <name>S-adenosyl-L-methionine</name>
        <dbReference type="ChEBI" id="CHEBI:59789"/>
    </ligand>
</feature>
<dbReference type="EMBL" id="CP017634">
    <property type="protein sequence ID" value="ATW23862.1"/>
    <property type="molecule type" value="Genomic_DNA"/>
</dbReference>
<dbReference type="CDD" id="cd02440">
    <property type="entry name" value="AdoMet_MTases"/>
    <property type="match status" value="1"/>
</dbReference>
<dbReference type="Pfam" id="PF01209">
    <property type="entry name" value="Ubie_methyltran"/>
    <property type="match status" value="1"/>
</dbReference>
<dbReference type="NCBIfam" id="TIGR01934">
    <property type="entry name" value="MenG_MenH_UbiE"/>
    <property type="match status" value="1"/>
</dbReference>
<proteinExistence type="inferred from homology"/>
<dbReference type="PANTHER" id="PTHR43591">
    <property type="entry name" value="METHYLTRANSFERASE"/>
    <property type="match status" value="1"/>
</dbReference>
<dbReference type="AlphaFoldDB" id="A0A3G1KMZ8"/>
<keyword evidence="4" id="KW-0474">Menaquinone biosynthesis</keyword>
<comment type="pathway">
    <text evidence="4">Quinol/quinone metabolism; menaquinone biosynthesis; menaquinol from 1,4-dihydroxy-2-naphthoate: step 2/2.</text>
</comment>
<comment type="caution">
    <text evidence="4">Lacks conserved residue(s) required for the propagation of feature annotation.</text>
</comment>
<dbReference type="GO" id="GO:0009234">
    <property type="term" value="P:menaquinone biosynthetic process"/>
    <property type="evidence" value="ECO:0007669"/>
    <property type="project" value="UniProtKB-UniRule"/>
</dbReference>
<accession>A0A3G1KMZ8</accession>
<keyword evidence="6" id="KW-1185">Reference proteome</keyword>
<keyword evidence="1 4" id="KW-0489">Methyltransferase</keyword>
<organism evidence="5 6">
    <name type="scientific">Formimonas warabiya</name>
    <dbReference type="NCBI Taxonomy" id="1761012"/>
    <lineage>
        <taxon>Bacteria</taxon>
        <taxon>Bacillati</taxon>
        <taxon>Bacillota</taxon>
        <taxon>Clostridia</taxon>
        <taxon>Eubacteriales</taxon>
        <taxon>Peptococcaceae</taxon>
        <taxon>Candidatus Formimonas</taxon>
    </lineage>
</organism>
<comment type="catalytic activity">
    <reaction evidence="4">
        <text>a 2-demethylmenaquinol + S-adenosyl-L-methionine = a menaquinol + S-adenosyl-L-homocysteine + H(+)</text>
        <dbReference type="Rhea" id="RHEA:42640"/>
        <dbReference type="Rhea" id="RHEA-COMP:9539"/>
        <dbReference type="Rhea" id="RHEA-COMP:9563"/>
        <dbReference type="ChEBI" id="CHEBI:15378"/>
        <dbReference type="ChEBI" id="CHEBI:18151"/>
        <dbReference type="ChEBI" id="CHEBI:55437"/>
        <dbReference type="ChEBI" id="CHEBI:57856"/>
        <dbReference type="ChEBI" id="CHEBI:59789"/>
        <dbReference type="EC" id="2.1.1.163"/>
    </reaction>
</comment>
<evidence type="ECO:0000313" key="5">
    <source>
        <dbReference type="EMBL" id="ATW23862.1"/>
    </source>
</evidence>
<evidence type="ECO:0000256" key="1">
    <source>
        <dbReference type="ARBA" id="ARBA00022603"/>
    </source>
</evidence>
<keyword evidence="2 4" id="KW-0808">Transferase</keyword>
<dbReference type="SUPFAM" id="SSF53335">
    <property type="entry name" value="S-adenosyl-L-methionine-dependent methyltransferases"/>
    <property type="match status" value="1"/>
</dbReference>
<evidence type="ECO:0000256" key="3">
    <source>
        <dbReference type="ARBA" id="ARBA00022691"/>
    </source>
</evidence>
<dbReference type="InterPro" id="IPR029063">
    <property type="entry name" value="SAM-dependent_MTases_sf"/>
</dbReference>
<dbReference type="EC" id="2.1.1.163" evidence="4"/>
<dbReference type="NCBIfam" id="NF001243">
    <property type="entry name" value="PRK00216.1-4"/>
    <property type="match status" value="1"/>
</dbReference>
<dbReference type="GO" id="GO:0043770">
    <property type="term" value="F:demethylmenaquinone methyltransferase activity"/>
    <property type="evidence" value="ECO:0007669"/>
    <property type="project" value="UniProtKB-UniRule"/>
</dbReference>
<dbReference type="InterPro" id="IPR004033">
    <property type="entry name" value="UbiE/COQ5_MeTrFase"/>
</dbReference>
<dbReference type="GO" id="GO:0032259">
    <property type="term" value="P:methylation"/>
    <property type="evidence" value="ECO:0007669"/>
    <property type="project" value="UniProtKB-KW"/>
</dbReference>
<comment type="function">
    <text evidence="4">Methyltransferase required for the conversion of demethylmenaquinol (DMKH2) to menaquinol (MKH2).</text>
</comment>
<evidence type="ECO:0000313" key="6">
    <source>
        <dbReference type="Proteomes" id="UP000323521"/>
    </source>
</evidence>
<gene>
    <name evidence="4" type="primary">menG</name>
    <name evidence="5" type="ORF">DCMF_02765</name>
</gene>
<dbReference type="KEGG" id="fwa:DCMF_02765"/>
<feature type="binding site" evidence="4">
    <location>
        <position position="63"/>
    </location>
    <ligand>
        <name>S-adenosyl-L-methionine</name>
        <dbReference type="ChEBI" id="CHEBI:59789"/>
    </ligand>
</feature>
<dbReference type="Gene3D" id="3.40.50.150">
    <property type="entry name" value="Vaccinia Virus protein VP39"/>
    <property type="match status" value="1"/>
</dbReference>
<reference evidence="5 6" key="1">
    <citation type="submission" date="2016-10" db="EMBL/GenBank/DDBJ databases">
        <title>Complete Genome Sequence of Peptococcaceae strain DCMF.</title>
        <authorList>
            <person name="Edwards R.J."/>
            <person name="Holland S.I."/>
            <person name="Deshpande N.P."/>
            <person name="Wong Y.K."/>
            <person name="Ertan H."/>
            <person name="Manefield M."/>
            <person name="Russell T.L."/>
            <person name="Lee M.J."/>
        </authorList>
    </citation>
    <scope>NUCLEOTIDE SEQUENCE [LARGE SCALE GENOMIC DNA]</scope>
    <source>
        <strain evidence="5 6">DCMF</strain>
    </source>
</reference>